<accession>E0NTS9</accession>
<dbReference type="Pfam" id="PF16819">
    <property type="entry name" value="DUF5074"/>
    <property type="match status" value="1"/>
</dbReference>
<dbReference type="InterPro" id="IPR015943">
    <property type="entry name" value="WD40/YVTN_repeat-like_dom_sf"/>
</dbReference>
<evidence type="ECO:0008006" key="4">
    <source>
        <dbReference type="Google" id="ProtNLM"/>
    </source>
</evidence>
<dbReference type="Proteomes" id="UP000004394">
    <property type="component" value="Unassembled WGS sequence"/>
</dbReference>
<sequence length="446" mass="47792">MKMKTKHLLLLCFSAVALGFTACSSDDPPVTGTPAEIIPENGVASVMQLDTLPLKVLSNVSTAATTYTWEVNGVKKGTGETFKLSSARTGTCTVLLTVSHPSTGEAAIRIKKTFIIMPRFADGAFILNEGNAGNETGTLSYIDLRRHVAIDSVYQRVNGSKLGNVCQGLFIANQKMYIISQNGAKNGGEGLLTIARANSLEKVKVYNNETLGGANPTNVAVVGDHIYLTTYNTGKLFHLSEANEKLTEIAGVSKVSKLPMVVIGKKLFAMGANCVYVVEGEECIATIPVAGKPSGIQKGGDGNLWLSYTSPGTICRINPKDYSVIASHAVTPAIQAGWGCAPAFYLHKDQVYFVSAGTKLYKHDFTANTTTPVMDLKTLIDSNIFYNGFGVDPVSGAKIYTAFSDYGKYKENKTCLFDVEGSGGKKFFFDKLTAFPAGVFFTSSFQ</sequence>
<dbReference type="HOGENOM" id="CLU_048732_0_0_10"/>
<dbReference type="AlphaFoldDB" id="E0NTS9"/>
<dbReference type="SUPFAM" id="SSF50974">
    <property type="entry name" value="Nitrous oxide reductase, N-terminal domain"/>
    <property type="match status" value="1"/>
</dbReference>
<proteinExistence type="predicted"/>
<organism evidence="2 3">
    <name type="scientific">Hoylesella marshii DSM 16973 = JCM 13450</name>
    <dbReference type="NCBI Taxonomy" id="862515"/>
    <lineage>
        <taxon>Bacteria</taxon>
        <taxon>Pseudomonadati</taxon>
        <taxon>Bacteroidota</taxon>
        <taxon>Bacteroidia</taxon>
        <taxon>Bacteroidales</taxon>
        <taxon>Prevotellaceae</taxon>
        <taxon>Hoylesella</taxon>
    </lineage>
</organism>
<dbReference type="eggNOG" id="COG3292">
    <property type="taxonomic scope" value="Bacteria"/>
</dbReference>
<dbReference type="SUPFAM" id="SSF69304">
    <property type="entry name" value="Tricorn protease N-terminal domain"/>
    <property type="match status" value="1"/>
</dbReference>
<comment type="caution">
    <text evidence="2">The sequence shown here is derived from an EMBL/GenBank/DDBJ whole genome shotgun (WGS) entry which is preliminary data.</text>
</comment>
<reference evidence="2" key="1">
    <citation type="submission" date="2010-07" db="EMBL/GenBank/DDBJ databases">
        <authorList>
            <person name="Muzny D."/>
            <person name="Qin X."/>
            <person name="Deng J."/>
            <person name="Jiang H."/>
            <person name="Liu Y."/>
            <person name="Qu J."/>
            <person name="Song X.-Z."/>
            <person name="Zhang L."/>
            <person name="Thornton R."/>
            <person name="Coyle M."/>
            <person name="Francisco L."/>
            <person name="Jackson L."/>
            <person name="Javaid M."/>
            <person name="Korchina V."/>
            <person name="Kovar C."/>
            <person name="Mata R."/>
            <person name="Mathew T."/>
            <person name="Ngo R."/>
            <person name="Nguyen L."/>
            <person name="Nguyen N."/>
            <person name="Okwuonu G."/>
            <person name="Ongeri F."/>
            <person name="Pham C."/>
            <person name="Simmons D."/>
            <person name="Wilczek-Boney K."/>
            <person name="Hale W."/>
            <person name="Jakkamsetti A."/>
            <person name="Pham P."/>
            <person name="Ruth R."/>
            <person name="San Lucas F."/>
            <person name="Warren J."/>
            <person name="Zhang J."/>
            <person name="Zhao Z."/>
            <person name="Zhou C."/>
            <person name="Zhu D."/>
            <person name="Lee S."/>
            <person name="Bess C."/>
            <person name="Blankenburg K."/>
            <person name="Forbes L."/>
            <person name="Fu Q."/>
            <person name="Gubbala S."/>
            <person name="Hirani K."/>
            <person name="Jayaseelan J.C."/>
            <person name="Lara F."/>
            <person name="Munidasa M."/>
            <person name="Palculict T."/>
            <person name="Patil S."/>
            <person name="Pu L.-L."/>
            <person name="Saada N."/>
            <person name="Tang L."/>
            <person name="Weissenberger G."/>
            <person name="Zhu Y."/>
            <person name="Hemphill L."/>
            <person name="Shang Y."/>
            <person name="Youmans B."/>
            <person name="Ayvaz T."/>
            <person name="Ross M."/>
            <person name="Santibanez J."/>
            <person name="Aqrawi P."/>
            <person name="Gross S."/>
            <person name="Joshi V."/>
            <person name="Fowler G."/>
            <person name="Nazareth L."/>
            <person name="Reid J."/>
            <person name="Worley K."/>
            <person name="Petrosino J."/>
            <person name="Highlander S."/>
            <person name="Gibbs R."/>
        </authorList>
    </citation>
    <scope>NUCLEOTIDE SEQUENCE [LARGE SCALE GENOMIC DNA]</scope>
    <source>
        <strain evidence="2">DSM 16973</strain>
    </source>
</reference>
<dbReference type="InterPro" id="IPR011045">
    <property type="entry name" value="N2O_reductase_N"/>
</dbReference>
<dbReference type="RefSeq" id="WP_006949747.1">
    <property type="nucleotide sequence ID" value="NZ_GL397214.1"/>
</dbReference>
<dbReference type="BioCyc" id="PMAR862515-HMP:GMOO-1606-MONOMER"/>
<keyword evidence="3" id="KW-1185">Reference proteome</keyword>
<feature type="chain" id="PRO_5003138357" description="Bacteroidetes PKD-like domain-containing protein" evidence="1">
    <location>
        <begin position="23"/>
        <end position="446"/>
    </location>
</feature>
<dbReference type="EMBL" id="AEEI01000050">
    <property type="protein sequence ID" value="EFM01462.1"/>
    <property type="molecule type" value="Genomic_DNA"/>
</dbReference>
<evidence type="ECO:0000256" key="1">
    <source>
        <dbReference type="SAM" id="SignalP"/>
    </source>
</evidence>
<dbReference type="InterPro" id="IPR031815">
    <property type="entry name" value="DUF5074"/>
</dbReference>
<feature type="signal peptide" evidence="1">
    <location>
        <begin position="1"/>
        <end position="22"/>
    </location>
</feature>
<protein>
    <recommendedName>
        <fullName evidence="4">Bacteroidetes PKD-like domain-containing protein</fullName>
    </recommendedName>
</protein>
<dbReference type="PROSITE" id="PS51257">
    <property type="entry name" value="PROKAR_LIPOPROTEIN"/>
    <property type="match status" value="1"/>
</dbReference>
<keyword evidence="1" id="KW-0732">Signal</keyword>
<dbReference type="STRING" id="862515.HMPREF0658_1582"/>
<dbReference type="Gene3D" id="2.130.10.10">
    <property type="entry name" value="YVTN repeat-like/Quinoprotein amine dehydrogenase"/>
    <property type="match status" value="1"/>
</dbReference>
<name>E0NTS9_9BACT</name>
<evidence type="ECO:0000313" key="2">
    <source>
        <dbReference type="EMBL" id="EFM01462.1"/>
    </source>
</evidence>
<gene>
    <name evidence="2" type="ORF">HMPREF0658_1582</name>
</gene>
<evidence type="ECO:0000313" key="3">
    <source>
        <dbReference type="Proteomes" id="UP000004394"/>
    </source>
</evidence>